<reference evidence="4 5" key="1">
    <citation type="submission" date="2018-06" db="EMBL/GenBank/DDBJ databases">
        <title>Genomic Encyclopedia of Type Strains, Phase III (KMG-III): the genomes of soil and plant-associated and newly described type strains.</title>
        <authorList>
            <person name="Whitman W."/>
        </authorList>
    </citation>
    <scope>NUCLEOTIDE SEQUENCE [LARGE SCALE GENOMIC DNA]</scope>
    <source>
        <strain evidence="4 5">CGMCC 1.12504</strain>
    </source>
</reference>
<feature type="DNA-binding region" description="H-T-H motif" evidence="2">
    <location>
        <begin position="22"/>
        <end position="41"/>
    </location>
</feature>
<accession>A0A328X544</accession>
<dbReference type="AlphaFoldDB" id="A0A328X544"/>
<dbReference type="SUPFAM" id="SSF46689">
    <property type="entry name" value="Homeodomain-like"/>
    <property type="match status" value="1"/>
</dbReference>
<dbReference type="GO" id="GO:0003677">
    <property type="term" value="F:DNA binding"/>
    <property type="evidence" value="ECO:0007669"/>
    <property type="project" value="UniProtKB-UniRule"/>
</dbReference>
<comment type="caution">
    <text evidence="4">The sequence shown here is derived from an EMBL/GenBank/DDBJ whole genome shotgun (WGS) entry which is preliminary data.</text>
</comment>
<dbReference type="PANTHER" id="PTHR43479:SF11">
    <property type="entry name" value="ACREF_ENVCD OPERON REPRESSOR-RELATED"/>
    <property type="match status" value="1"/>
</dbReference>
<dbReference type="Proteomes" id="UP000249518">
    <property type="component" value="Unassembled WGS sequence"/>
</dbReference>
<name>A0A328X544_9FLAO</name>
<organism evidence="4 5">
    <name type="scientific">Flavobacterium lacus</name>
    <dbReference type="NCBI Taxonomy" id="1353778"/>
    <lineage>
        <taxon>Bacteria</taxon>
        <taxon>Pseudomonadati</taxon>
        <taxon>Bacteroidota</taxon>
        <taxon>Flavobacteriia</taxon>
        <taxon>Flavobacteriales</taxon>
        <taxon>Flavobacteriaceae</taxon>
        <taxon>Flavobacterium</taxon>
    </lineage>
</organism>
<proteinExistence type="predicted"/>
<dbReference type="EMBL" id="QLSV01000002">
    <property type="protein sequence ID" value="RAR50429.1"/>
    <property type="molecule type" value="Genomic_DNA"/>
</dbReference>
<protein>
    <submittedName>
        <fullName evidence="4">TetR family transcriptional regulator</fullName>
    </submittedName>
</protein>
<evidence type="ECO:0000313" key="4">
    <source>
        <dbReference type="EMBL" id="RAR50429.1"/>
    </source>
</evidence>
<gene>
    <name evidence="4" type="ORF">B0I10_102232</name>
</gene>
<dbReference type="OrthoDB" id="881297at2"/>
<dbReference type="InterPro" id="IPR001647">
    <property type="entry name" value="HTH_TetR"/>
</dbReference>
<dbReference type="PROSITE" id="PS50977">
    <property type="entry name" value="HTH_TETR_2"/>
    <property type="match status" value="1"/>
</dbReference>
<dbReference type="InterPro" id="IPR009057">
    <property type="entry name" value="Homeodomain-like_sf"/>
</dbReference>
<dbReference type="InterPro" id="IPR050624">
    <property type="entry name" value="HTH-type_Tx_Regulator"/>
</dbReference>
<evidence type="ECO:0000256" key="1">
    <source>
        <dbReference type="ARBA" id="ARBA00023125"/>
    </source>
</evidence>
<dbReference type="PRINTS" id="PR00455">
    <property type="entry name" value="HTHTETR"/>
</dbReference>
<dbReference type="PANTHER" id="PTHR43479">
    <property type="entry name" value="ACREF/ENVCD OPERON REPRESSOR-RELATED"/>
    <property type="match status" value="1"/>
</dbReference>
<feature type="domain" description="HTH tetR-type" evidence="3">
    <location>
        <begin position="1"/>
        <end position="59"/>
    </location>
</feature>
<keyword evidence="1 2" id="KW-0238">DNA-binding</keyword>
<dbReference type="RefSeq" id="WP_112084976.1">
    <property type="nucleotide sequence ID" value="NZ_QLSV01000002.1"/>
</dbReference>
<dbReference type="Gene3D" id="1.10.357.10">
    <property type="entry name" value="Tetracycline Repressor, domain 2"/>
    <property type="match status" value="1"/>
</dbReference>
<keyword evidence="5" id="KW-1185">Reference proteome</keyword>
<evidence type="ECO:0000256" key="2">
    <source>
        <dbReference type="PROSITE-ProRule" id="PRU00335"/>
    </source>
</evidence>
<sequence length="200" mass="23416">MQEQIIEKATEMYLTLGFKSVTMDDIANEMGISKKTIYQHFANKNDLVEAVTMQMFDSISCGIDEICQPEKNAIEELFEIKDFVLHKLKDEKASPIFQLQKYFPKIYKTLHGKEYCKMQDCVVTNLKKGVATDLYRSNIDIDFISRIYYSCVHALKDKNVFLDETYNFRMLEELYLDYHIRAISTEKGLKVLEKITQKSN</sequence>
<dbReference type="Pfam" id="PF00440">
    <property type="entry name" value="TetR_N"/>
    <property type="match status" value="1"/>
</dbReference>
<evidence type="ECO:0000313" key="5">
    <source>
        <dbReference type="Proteomes" id="UP000249518"/>
    </source>
</evidence>
<evidence type="ECO:0000259" key="3">
    <source>
        <dbReference type="PROSITE" id="PS50977"/>
    </source>
</evidence>